<dbReference type="OrthoDB" id="9794842at2"/>
<organism evidence="3 4">
    <name type="scientific">Paraconexibacter algicola</name>
    <dbReference type="NCBI Taxonomy" id="2133960"/>
    <lineage>
        <taxon>Bacteria</taxon>
        <taxon>Bacillati</taxon>
        <taxon>Actinomycetota</taxon>
        <taxon>Thermoleophilia</taxon>
        <taxon>Solirubrobacterales</taxon>
        <taxon>Paraconexibacteraceae</taxon>
        <taxon>Paraconexibacter</taxon>
    </lineage>
</organism>
<dbReference type="Proteomes" id="UP000240739">
    <property type="component" value="Unassembled WGS sequence"/>
</dbReference>
<feature type="domain" description="N-acetylmuramoyl-L-alanine amidase" evidence="2">
    <location>
        <begin position="25"/>
        <end position="102"/>
    </location>
</feature>
<name>A0A2T4UDZ4_9ACTN</name>
<reference evidence="3 4" key="1">
    <citation type="submission" date="2018-03" db="EMBL/GenBank/DDBJ databases">
        <title>Aquarubrobacter algicola gen. nov., sp. nov., a novel actinobacterium isolated from shallow eutrophic lake during the end of cyanobacterial harmful algal blooms.</title>
        <authorList>
            <person name="Chun S.J."/>
        </authorList>
    </citation>
    <scope>NUCLEOTIDE SEQUENCE [LARGE SCALE GENOMIC DNA]</scope>
    <source>
        <strain evidence="3 4">Seoho-28</strain>
    </source>
</reference>
<evidence type="ECO:0000256" key="1">
    <source>
        <dbReference type="SAM" id="MobiDB-lite"/>
    </source>
</evidence>
<keyword evidence="4" id="KW-1185">Reference proteome</keyword>
<dbReference type="GO" id="GO:0009253">
    <property type="term" value="P:peptidoglycan catabolic process"/>
    <property type="evidence" value="ECO:0007669"/>
    <property type="project" value="InterPro"/>
</dbReference>
<accession>A0A2T4UDZ4</accession>
<dbReference type="AlphaFoldDB" id="A0A2T4UDZ4"/>
<evidence type="ECO:0000313" key="4">
    <source>
        <dbReference type="Proteomes" id="UP000240739"/>
    </source>
</evidence>
<evidence type="ECO:0000313" key="3">
    <source>
        <dbReference type="EMBL" id="PTL55642.1"/>
    </source>
</evidence>
<sequence length="124" mass="13740">MPDDARRKRASSRRHSGLDRARLEDPNVIVEHVEVVATDAAVRNAFVPNRPDPEIEKRPGVCSHFVIDGAGRIHQLVPRRLVCRHTVGLDHTAIGIEHTGFTDGDVRGGSLQVERRRLRASASV</sequence>
<gene>
    <name evidence="3" type="ORF">C7Y72_18580</name>
</gene>
<comment type="caution">
    <text evidence="3">The sequence shown here is derived from an EMBL/GenBank/DDBJ whole genome shotgun (WGS) entry which is preliminary data.</text>
</comment>
<dbReference type="GO" id="GO:0008745">
    <property type="term" value="F:N-acetylmuramoyl-L-alanine amidase activity"/>
    <property type="evidence" value="ECO:0007669"/>
    <property type="project" value="InterPro"/>
</dbReference>
<protein>
    <recommendedName>
        <fullName evidence="2">N-acetylmuramoyl-L-alanine amidase domain-containing protein</fullName>
    </recommendedName>
</protein>
<proteinExistence type="predicted"/>
<dbReference type="InterPro" id="IPR002502">
    <property type="entry name" value="Amidase_domain"/>
</dbReference>
<feature type="region of interest" description="Disordered" evidence="1">
    <location>
        <begin position="1"/>
        <end position="23"/>
    </location>
</feature>
<dbReference type="EMBL" id="PYYB01000003">
    <property type="protein sequence ID" value="PTL55642.1"/>
    <property type="molecule type" value="Genomic_DNA"/>
</dbReference>
<dbReference type="InterPro" id="IPR036505">
    <property type="entry name" value="Amidase/PGRP_sf"/>
</dbReference>
<dbReference type="Gene3D" id="3.40.80.10">
    <property type="entry name" value="Peptidoglycan recognition protein-like"/>
    <property type="match status" value="1"/>
</dbReference>
<evidence type="ECO:0000259" key="2">
    <source>
        <dbReference type="Pfam" id="PF01510"/>
    </source>
</evidence>
<dbReference type="RefSeq" id="WP_107570685.1">
    <property type="nucleotide sequence ID" value="NZ_PYYB01000003.1"/>
</dbReference>
<dbReference type="Pfam" id="PF01510">
    <property type="entry name" value="Amidase_2"/>
    <property type="match status" value="1"/>
</dbReference>
<dbReference type="SUPFAM" id="SSF55846">
    <property type="entry name" value="N-acetylmuramoyl-L-alanine amidase-like"/>
    <property type="match status" value="1"/>
</dbReference>